<dbReference type="EMBL" id="KU197014">
    <property type="protein sequence ID" value="AMW36135.1"/>
    <property type="molecule type" value="Genomic_DNA"/>
</dbReference>
<name>A0A1I9L2E8_9CAUD</name>
<proteinExistence type="predicted"/>
<organism evidence="1 2">
    <name type="scientific">Xanthomonas phage XAJ2</name>
    <dbReference type="NCBI Taxonomy" id="1775249"/>
    <lineage>
        <taxon>Viruses</taxon>
        <taxon>Duplodnaviria</taxon>
        <taxon>Heunggongvirae</taxon>
        <taxon>Uroviricota</taxon>
        <taxon>Caudoviricetes</taxon>
        <taxon>Caudoviricetes incertae sedis</taxon>
        <taxon>Xajduovirus</taxon>
        <taxon>Xajduovirus XAJ2</taxon>
    </lineage>
</organism>
<accession>A0A1I9L2E8</accession>
<sequence>MGDLLTLAAKIARLRKGIPQEVSKHAADVTLTMVGYLAFNTPVDTSKALSSWVVTFGKEAEGLPSAHYVGKYGSTYQQSAAETLQVAKRVLKDKKPGDPIYITNNQPYIVKLNDGTHSAQPGGFREGALLLGKKQLGKINFRKYYNG</sequence>
<keyword evidence="2" id="KW-1185">Reference proteome</keyword>
<evidence type="ECO:0000313" key="2">
    <source>
        <dbReference type="Proteomes" id="UP000225190"/>
    </source>
</evidence>
<dbReference type="Proteomes" id="UP000225190">
    <property type="component" value="Segment"/>
</dbReference>
<reference evidence="1 2" key="1">
    <citation type="submission" date="2015-11" db="EMBL/GenBank/DDBJ databases">
        <title>Bacteriophages of Xanthomonas arboricola pv. juglandis: Characterization of two phages.</title>
        <authorList>
            <person name="Domotor D."/>
            <person name="Frank T."/>
            <person name="Rakhely G."/>
            <person name="Doffkay Z."/>
            <person name="Schneider G."/>
            <person name="Kovacs T."/>
        </authorList>
    </citation>
    <scope>NUCLEOTIDE SEQUENCE [LARGE SCALE GENOMIC DNA]</scope>
</reference>
<protein>
    <submittedName>
        <fullName evidence="1">Putative tail completion protein</fullName>
    </submittedName>
</protein>
<evidence type="ECO:0000313" key="1">
    <source>
        <dbReference type="EMBL" id="AMW36135.1"/>
    </source>
</evidence>